<feature type="transmembrane region" description="Helical" evidence="1">
    <location>
        <begin position="146"/>
        <end position="165"/>
    </location>
</feature>
<name>A0ABR5SPG1_9BACL</name>
<evidence type="ECO:0000256" key="1">
    <source>
        <dbReference type="SAM" id="Phobius"/>
    </source>
</evidence>
<feature type="transmembrane region" description="Helical" evidence="1">
    <location>
        <begin position="225"/>
        <end position="242"/>
    </location>
</feature>
<protein>
    <recommendedName>
        <fullName evidence="4">YwiC-like protein</fullName>
    </recommendedName>
</protein>
<keyword evidence="1" id="KW-1133">Transmembrane helix</keyword>
<keyword evidence="1" id="KW-0472">Membrane</keyword>
<evidence type="ECO:0008006" key="4">
    <source>
        <dbReference type="Google" id="ProtNLM"/>
    </source>
</evidence>
<feature type="transmembrane region" description="Helical" evidence="1">
    <location>
        <begin position="177"/>
        <end position="205"/>
    </location>
</feature>
<keyword evidence="3" id="KW-1185">Reference proteome</keyword>
<dbReference type="Proteomes" id="UP000070252">
    <property type="component" value="Unassembled WGS sequence"/>
</dbReference>
<dbReference type="Pfam" id="PF14256">
    <property type="entry name" value="YwiC"/>
    <property type="match status" value="1"/>
</dbReference>
<comment type="caution">
    <text evidence="2">The sequence shown here is derived from an EMBL/GenBank/DDBJ whole genome shotgun (WGS) entry which is preliminary data.</text>
</comment>
<keyword evidence="1" id="KW-0812">Transmembrane</keyword>
<accession>A0ABR5SPG1</accession>
<dbReference type="EMBL" id="LIPY01000124">
    <property type="protein sequence ID" value="KWX69840.1"/>
    <property type="molecule type" value="Genomic_DNA"/>
</dbReference>
<feature type="transmembrane region" description="Helical" evidence="1">
    <location>
        <begin position="71"/>
        <end position="87"/>
    </location>
</feature>
<feature type="transmembrane region" description="Helical" evidence="1">
    <location>
        <begin position="42"/>
        <end position="59"/>
    </location>
</feature>
<evidence type="ECO:0000313" key="2">
    <source>
        <dbReference type="EMBL" id="KWX69840.1"/>
    </source>
</evidence>
<organism evidence="2 3">
    <name type="scientific">Paenibacillus jilunlii</name>
    <dbReference type="NCBI Taxonomy" id="682956"/>
    <lineage>
        <taxon>Bacteria</taxon>
        <taxon>Bacillati</taxon>
        <taxon>Bacillota</taxon>
        <taxon>Bacilli</taxon>
        <taxon>Bacillales</taxon>
        <taxon>Paenibacillaceae</taxon>
        <taxon>Paenibacillus</taxon>
    </lineage>
</organism>
<gene>
    <name evidence="2" type="ORF">AML91_29155</name>
</gene>
<reference evidence="2 3" key="1">
    <citation type="submission" date="2015-08" db="EMBL/GenBank/DDBJ databases">
        <title>Genome of Paenibacillus jilunlii.</title>
        <authorList>
            <person name="Sant'Anna F.H."/>
            <person name="Ambrosini A."/>
            <person name="Souza R."/>
            <person name="Bach E."/>
            <person name="Fernandes G."/>
            <person name="Balsanelli E."/>
            <person name="Baura V.A."/>
            <person name="Pedrosa F.O."/>
            <person name="Souza E.M."/>
            <person name="Passaglia L."/>
        </authorList>
    </citation>
    <scope>NUCLEOTIDE SEQUENCE [LARGE SCALE GENOMIC DNA]</scope>
    <source>
        <strain evidence="2 3">DSM 23019</strain>
    </source>
</reference>
<sequence>MQRCIIMKRFIPNQHGAWSMLVLPFLFGMAASQATFLHIPLFLCWLLIYLFIFPLLQGVKTRRFDRYGPPLKVYGLLLLPFAAYLIVAEPKLLWFALPALPLFAVNLYYARAKNERALPNDIAGILLFCLMVFPVFYIGGGTDWGMAAELFLLALLYFVGTALYVKTIIREKNNPRYYYASVIYHGVFLLAGVVLFPSLTVPLMILLLRAAGLPKTRITPKRTGILEIGFSVMLYISVWVLYF</sequence>
<dbReference type="InterPro" id="IPR025576">
    <property type="entry name" value="YwiC"/>
</dbReference>
<proteinExistence type="predicted"/>
<evidence type="ECO:0000313" key="3">
    <source>
        <dbReference type="Proteomes" id="UP000070252"/>
    </source>
</evidence>
<feature type="transmembrane region" description="Helical" evidence="1">
    <location>
        <begin position="122"/>
        <end position="140"/>
    </location>
</feature>
<feature type="transmembrane region" description="Helical" evidence="1">
    <location>
        <begin position="93"/>
        <end position="110"/>
    </location>
</feature>